<dbReference type="InterPro" id="IPR050490">
    <property type="entry name" value="Bact_solute-bd_prot1"/>
</dbReference>
<dbReference type="PANTHER" id="PTHR43649:SF31">
    <property type="entry name" value="SN-GLYCEROL-3-PHOSPHATE-BINDING PERIPLASMIC PROTEIN UGPB"/>
    <property type="match status" value="1"/>
</dbReference>
<dbReference type="AlphaFoldDB" id="A0A6B1D886"/>
<comment type="subcellular location">
    <subcellularLocation>
        <location evidence="1">Cell envelope</location>
    </subcellularLocation>
</comment>
<evidence type="ECO:0000256" key="3">
    <source>
        <dbReference type="ARBA" id="ARBA00022448"/>
    </source>
</evidence>
<name>A0A6B1D886_9CHLR</name>
<comment type="similarity">
    <text evidence="2">Belongs to the bacterial solute-binding protein 1 family.</text>
</comment>
<dbReference type="Gene3D" id="3.40.190.10">
    <property type="entry name" value="Periplasmic binding protein-like II"/>
    <property type="match status" value="2"/>
</dbReference>
<proteinExistence type="inferred from homology"/>
<dbReference type="EMBL" id="VXMH01000070">
    <property type="protein sequence ID" value="MYC95878.1"/>
    <property type="molecule type" value="Genomic_DNA"/>
</dbReference>
<protein>
    <submittedName>
        <fullName evidence="5">Extracellular solute-binding protein</fullName>
    </submittedName>
</protein>
<keyword evidence="4" id="KW-0732">Signal</keyword>
<accession>A0A6B1D886</accession>
<evidence type="ECO:0000256" key="2">
    <source>
        <dbReference type="ARBA" id="ARBA00008520"/>
    </source>
</evidence>
<comment type="caution">
    <text evidence="5">The sequence shown here is derived from an EMBL/GenBank/DDBJ whole genome shotgun (WGS) entry which is preliminary data.</text>
</comment>
<organism evidence="5">
    <name type="scientific">Caldilineaceae bacterium SB0661_bin_32</name>
    <dbReference type="NCBI Taxonomy" id="2605255"/>
    <lineage>
        <taxon>Bacteria</taxon>
        <taxon>Bacillati</taxon>
        <taxon>Chloroflexota</taxon>
        <taxon>Caldilineae</taxon>
        <taxon>Caldilineales</taxon>
        <taxon>Caldilineaceae</taxon>
    </lineage>
</organism>
<dbReference type="SUPFAM" id="SSF53850">
    <property type="entry name" value="Periplasmic binding protein-like II"/>
    <property type="match status" value="1"/>
</dbReference>
<evidence type="ECO:0000313" key="5">
    <source>
        <dbReference type="EMBL" id="MYC95878.1"/>
    </source>
</evidence>
<dbReference type="PANTHER" id="PTHR43649">
    <property type="entry name" value="ARABINOSE-BINDING PROTEIN-RELATED"/>
    <property type="match status" value="1"/>
</dbReference>
<dbReference type="Pfam" id="PF01547">
    <property type="entry name" value="SBP_bac_1"/>
    <property type="match status" value="1"/>
</dbReference>
<reference evidence="5" key="1">
    <citation type="submission" date="2019-09" db="EMBL/GenBank/DDBJ databases">
        <title>Characterisation of the sponge microbiome using genome-centric metagenomics.</title>
        <authorList>
            <person name="Engelberts J.P."/>
            <person name="Robbins S.J."/>
            <person name="De Goeij J.M."/>
            <person name="Aranda M."/>
            <person name="Bell S.C."/>
            <person name="Webster N.S."/>
        </authorList>
    </citation>
    <scope>NUCLEOTIDE SEQUENCE</scope>
    <source>
        <strain evidence="5">SB0661_bin_32</strain>
    </source>
</reference>
<sequence length="554" mass="61601">MKRLSSLVCPKFSFHRRESNMSAQSKFTRRQALKLMGVGTFSAYLAACAAPAGPSDMADSDMPAGEKKTISISHIGGGSMEASEKSHRMKLLRSSFPDIEFENRWVSYAAYLDKIPVQIASGDLADLQFCNAFNDIPLMMENEVIIETGPLLEQVGQNILAVTPEAAWASTVYDGRQVAVTHNIYDLNIWTCQYRGDWLESLGLGIPETIDEYGEVLRAFSNSDPDGNGQDDTYGRLLYNSVRFDDDFFHAFGVAVGHHLNGFWRDRDGRLELDWIQPGMKDALSWMSSVWADGGFHPDSISIPLGQKDNAFRAGIAGNVYTAWSAIDFAQEKIRTVAPEATVVAGPAPEGPGGRGYTGEGWPWCFVIPITAPYPEDCVKVIDWFFTPEIASQIICEGVLGVTNKGLNENGWCVEYSPEEKKAMGDEWSQKQNEVQDISVFWGLWLTIGTLGGVQPFPTFPPDMKKHFEDMLAAKYSEEALAAQVISQEYLRLTEKPRPVQADKEFWPGLQTRFGEFISQAVAGTIDIDQGWSEWLDFFEKNGGPLLTEQVNEI</sequence>
<evidence type="ECO:0000256" key="1">
    <source>
        <dbReference type="ARBA" id="ARBA00004196"/>
    </source>
</evidence>
<gene>
    <name evidence="5" type="ORF">F4X14_13025</name>
</gene>
<evidence type="ECO:0000256" key="4">
    <source>
        <dbReference type="ARBA" id="ARBA00022729"/>
    </source>
</evidence>
<dbReference type="GO" id="GO:0030313">
    <property type="term" value="C:cell envelope"/>
    <property type="evidence" value="ECO:0007669"/>
    <property type="project" value="UniProtKB-SubCell"/>
</dbReference>
<dbReference type="InterPro" id="IPR006059">
    <property type="entry name" value="SBP"/>
</dbReference>
<keyword evidence="3" id="KW-0813">Transport</keyword>